<feature type="transmembrane region" description="Helical" evidence="1">
    <location>
        <begin position="71"/>
        <end position="87"/>
    </location>
</feature>
<name>A0ABS6JET4_9BACI</name>
<feature type="transmembrane region" description="Helical" evidence="1">
    <location>
        <begin position="164"/>
        <end position="182"/>
    </location>
</feature>
<sequence length="241" mass="27495">MSLDAFIMGFAFIIIHLTANEVLPSNRIQRLRWFSFSGGLAVSYVFVYVLPSLHKEQVLVKKYTDYLTMESELYFIGLLGVLMFYGIQKMVRKADREGDGKKHTTLFYMQIVFFAIYNMLVAYITVSSNVMGVQAVFYGLAIGLHFIAIAHDMWREYGEVYNKIGRYILVIGIIAGWIMGMRVALSPLTQSIIFAFISGAMILNVLKYELPPDGEAHFPTFAIGVISYTTITMSLKFFFQW</sequence>
<evidence type="ECO:0000256" key="1">
    <source>
        <dbReference type="SAM" id="Phobius"/>
    </source>
</evidence>
<proteinExistence type="predicted"/>
<dbReference type="EMBL" id="JAHQCS010000094">
    <property type="protein sequence ID" value="MBU9712146.1"/>
    <property type="molecule type" value="Genomic_DNA"/>
</dbReference>
<feature type="transmembrane region" description="Helical" evidence="1">
    <location>
        <begin position="132"/>
        <end position="152"/>
    </location>
</feature>
<protein>
    <submittedName>
        <fullName evidence="2">Uncharacterized protein</fullName>
    </submittedName>
</protein>
<feature type="transmembrane region" description="Helical" evidence="1">
    <location>
        <begin position="6"/>
        <end position="24"/>
    </location>
</feature>
<evidence type="ECO:0000313" key="3">
    <source>
        <dbReference type="Proteomes" id="UP000784880"/>
    </source>
</evidence>
<feature type="transmembrane region" description="Helical" evidence="1">
    <location>
        <begin position="218"/>
        <end position="239"/>
    </location>
</feature>
<gene>
    <name evidence="2" type="ORF">KS419_10375</name>
</gene>
<keyword evidence="1" id="KW-1133">Transmembrane helix</keyword>
<keyword evidence="1" id="KW-0812">Transmembrane</keyword>
<feature type="transmembrane region" description="Helical" evidence="1">
    <location>
        <begin position="31"/>
        <end position="51"/>
    </location>
</feature>
<accession>A0ABS6JET4</accession>
<keyword evidence="3" id="KW-1185">Reference proteome</keyword>
<dbReference type="Proteomes" id="UP000784880">
    <property type="component" value="Unassembled WGS sequence"/>
</dbReference>
<evidence type="ECO:0000313" key="2">
    <source>
        <dbReference type="EMBL" id="MBU9712146.1"/>
    </source>
</evidence>
<keyword evidence="1" id="KW-0472">Membrane</keyword>
<feature type="transmembrane region" description="Helical" evidence="1">
    <location>
        <begin position="107"/>
        <end position="126"/>
    </location>
</feature>
<comment type="caution">
    <text evidence="2">The sequence shown here is derived from an EMBL/GenBank/DDBJ whole genome shotgun (WGS) entry which is preliminary data.</text>
</comment>
<organism evidence="2 3">
    <name type="scientific">Evansella tamaricis</name>
    <dbReference type="NCBI Taxonomy" id="2069301"/>
    <lineage>
        <taxon>Bacteria</taxon>
        <taxon>Bacillati</taxon>
        <taxon>Bacillota</taxon>
        <taxon>Bacilli</taxon>
        <taxon>Bacillales</taxon>
        <taxon>Bacillaceae</taxon>
        <taxon>Evansella</taxon>
    </lineage>
</organism>
<reference evidence="2 3" key="1">
    <citation type="submission" date="2021-06" db="EMBL/GenBank/DDBJ databases">
        <title>Bacillus sp. RD4P76, an endophyte from a halophyte.</title>
        <authorList>
            <person name="Sun J.-Q."/>
        </authorList>
    </citation>
    <scope>NUCLEOTIDE SEQUENCE [LARGE SCALE GENOMIC DNA]</scope>
    <source>
        <strain evidence="2 3">CGMCC 1.15917</strain>
    </source>
</reference>
<dbReference type="RefSeq" id="WP_217066333.1">
    <property type="nucleotide sequence ID" value="NZ_JAHQCS010000094.1"/>
</dbReference>